<organism evidence="2 3">
    <name type="scientific">Azohydromonas caseinilytica</name>
    <dbReference type="NCBI Taxonomy" id="2728836"/>
    <lineage>
        <taxon>Bacteria</taxon>
        <taxon>Pseudomonadati</taxon>
        <taxon>Pseudomonadota</taxon>
        <taxon>Betaproteobacteria</taxon>
        <taxon>Burkholderiales</taxon>
        <taxon>Sphaerotilaceae</taxon>
        <taxon>Azohydromonas</taxon>
    </lineage>
</organism>
<dbReference type="EMBL" id="JABBFW010000014">
    <property type="protein sequence ID" value="NML16998.1"/>
    <property type="molecule type" value="Genomic_DNA"/>
</dbReference>
<proteinExistence type="predicted"/>
<accession>A0A848FCE2</accession>
<dbReference type="AlphaFoldDB" id="A0A848FCE2"/>
<dbReference type="Proteomes" id="UP000574067">
    <property type="component" value="Unassembled WGS sequence"/>
</dbReference>
<keyword evidence="3" id="KW-1185">Reference proteome</keyword>
<gene>
    <name evidence="2" type="ORF">HHL10_18615</name>
</gene>
<comment type="caution">
    <text evidence="2">The sequence shown here is derived from an EMBL/GenBank/DDBJ whole genome shotgun (WGS) entry which is preliminary data.</text>
</comment>
<evidence type="ECO:0000313" key="2">
    <source>
        <dbReference type="EMBL" id="NML16998.1"/>
    </source>
</evidence>
<dbReference type="RefSeq" id="WP_169161900.1">
    <property type="nucleotide sequence ID" value="NZ_JABBFW010000014.1"/>
</dbReference>
<sequence length="129" mass="14018">MTKPAPTYVEQLAAWVRESPAPRPRQDKNLAAFLAVKADVQAALAARFPAKTIWAHLRETGRIKCRYETFLTHVKLHTTEQPVPPEAGAPTGSFASAPAPLPETGPHRTEASVPGFNFKPAPDKKDLIG</sequence>
<feature type="region of interest" description="Disordered" evidence="1">
    <location>
        <begin position="80"/>
        <end position="129"/>
    </location>
</feature>
<dbReference type="Pfam" id="PF17273">
    <property type="entry name" value="DUF5338"/>
    <property type="match status" value="1"/>
</dbReference>
<protein>
    <submittedName>
        <fullName evidence="2">TraK family protein</fullName>
    </submittedName>
</protein>
<dbReference type="InterPro" id="IPR035225">
    <property type="entry name" value="DUF5338"/>
</dbReference>
<name>A0A848FCE2_9BURK</name>
<evidence type="ECO:0000313" key="3">
    <source>
        <dbReference type="Proteomes" id="UP000574067"/>
    </source>
</evidence>
<reference evidence="2 3" key="1">
    <citation type="submission" date="2020-04" db="EMBL/GenBank/DDBJ databases">
        <title>Azohydromonas sp. isolated from soil.</title>
        <authorList>
            <person name="Dahal R.H."/>
        </authorList>
    </citation>
    <scope>NUCLEOTIDE SEQUENCE [LARGE SCALE GENOMIC DNA]</scope>
    <source>
        <strain evidence="2 3">G-1-1-14</strain>
    </source>
</reference>
<evidence type="ECO:0000256" key="1">
    <source>
        <dbReference type="SAM" id="MobiDB-lite"/>
    </source>
</evidence>